<evidence type="ECO:0000256" key="3">
    <source>
        <dbReference type="ARBA" id="ARBA00022989"/>
    </source>
</evidence>
<name>A0AAJ0AKH8_9PEZI</name>
<evidence type="ECO:0000313" key="8">
    <source>
        <dbReference type="EMBL" id="KAK1675559.1"/>
    </source>
</evidence>
<evidence type="ECO:0000256" key="6">
    <source>
        <dbReference type="SAM" id="Phobius"/>
    </source>
</evidence>
<evidence type="ECO:0000256" key="1">
    <source>
        <dbReference type="ARBA" id="ARBA00004141"/>
    </source>
</evidence>
<dbReference type="GeneID" id="85459473"/>
<dbReference type="InterPro" id="IPR052337">
    <property type="entry name" value="SAT4-like"/>
</dbReference>
<proteinExistence type="inferred from homology"/>
<evidence type="ECO:0000256" key="2">
    <source>
        <dbReference type="ARBA" id="ARBA00022692"/>
    </source>
</evidence>
<feature type="transmembrane region" description="Helical" evidence="6">
    <location>
        <begin position="139"/>
        <end position="169"/>
    </location>
</feature>
<keyword evidence="9" id="KW-1185">Reference proteome</keyword>
<dbReference type="Proteomes" id="UP001224890">
    <property type="component" value="Unassembled WGS sequence"/>
</dbReference>
<feature type="transmembrane region" description="Helical" evidence="6">
    <location>
        <begin position="270"/>
        <end position="293"/>
    </location>
</feature>
<organism evidence="8 9">
    <name type="scientific">Colletotrichum godetiae</name>
    <dbReference type="NCBI Taxonomy" id="1209918"/>
    <lineage>
        <taxon>Eukaryota</taxon>
        <taxon>Fungi</taxon>
        <taxon>Dikarya</taxon>
        <taxon>Ascomycota</taxon>
        <taxon>Pezizomycotina</taxon>
        <taxon>Sordariomycetes</taxon>
        <taxon>Hypocreomycetidae</taxon>
        <taxon>Glomerellales</taxon>
        <taxon>Glomerellaceae</taxon>
        <taxon>Colletotrichum</taxon>
        <taxon>Colletotrichum acutatum species complex</taxon>
    </lineage>
</organism>
<feature type="domain" description="Rhodopsin" evidence="7">
    <location>
        <begin position="44"/>
        <end position="294"/>
    </location>
</feature>
<accession>A0AAJ0AKH8</accession>
<evidence type="ECO:0000259" key="7">
    <source>
        <dbReference type="Pfam" id="PF20684"/>
    </source>
</evidence>
<dbReference type="GO" id="GO:0016020">
    <property type="term" value="C:membrane"/>
    <property type="evidence" value="ECO:0007669"/>
    <property type="project" value="UniProtKB-SubCell"/>
</dbReference>
<dbReference type="PANTHER" id="PTHR33048">
    <property type="entry name" value="PTH11-LIKE INTEGRAL MEMBRANE PROTEIN (AFU_ORTHOLOGUE AFUA_5G11245)"/>
    <property type="match status" value="1"/>
</dbReference>
<gene>
    <name evidence="8" type="ORF">BDP55DRAFT_664504</name>
</gene>
<protein>
    <recommendedName>
        <fullName evidence="7">Rhodopsin domain-containing protein</fullName>
    </recommendedName>
</protein>
<keyword evidence="2 6" id="KW-0812">Transmembrane</keyword>
<comment type="caution">
    <text evidence="8">The sequence shown here is derived from an EMBL/GenBank/DDBJ whole genome shotgun (WGS) entry which is preliminary data.</text>
</comment>
<comment type="similarity">
    <text evidence="5">Belongs to the SAT4 family.</text>
</comment>
<feature type="transmembrane region" description="Helical" evidence="6">
    <location>
        <begin position="103"/>
        <end position="127"/>
    </location>
</feature>
<evidence type="ECO:0000256" key="5">
    <source>
        <dbReference type="ARBA" id="ARBA00038359"/>
    </source>
</evidence>
<evidence type="ECO:0000313" key="9">
    <source>
        <dbReference type="Proteomes" id="UP001224890"/>
    </source>
</evidence>
<feature type="transmembrane region" description="Helical" evidence="6">
    <location>
        <begin position="228"/>
        <end position="250"/>
    </location>
</feature>
<keyword evidence="4 6" id="KW-0472">Membrane</keyword>
<sequence>MTSFTELVGKVNNLDDPRPALNQKPVMLGIVISFLILALLCAGMRIWTRIFIVRAVGLDDFFLVLVMISISVGSIGTCVAMDYGLGDHLLLIEYYRFIKFMKIFYICNGTLPVSTSLIKIAILLQYLRTFERGSKSRMFTIAMICIVAMWGVAFIFLAWVPCIPVAAYWDWSIPYRGRWGFGTQVAEELIRTYEAHATSNMILDFVIFAIPLPLYFNTEANKRSRKSVLGLFLLGSLVLMLSAWRLVALVRSRAGTYPTFDPTWAAPGPMALSILEIDMAAICASLPVFWPVLQNSMGMIFVTHEVKVTTETIETTRSREDDECLELADGAGSGSFSFAQQSPGLDTTELIQQYQKQTDIFGSYLKRKTTKDVEIVPPPTTPHPAKEPEIFGSYLKGKTTTDVNADPTTKMV</sequence>
<keyword evidence="3 6" id="KW-1133">Transmembrane helix</keyword>
<feature type="transmembrane region" description="Helical" evidence="6">
    <location>
        <begin position="26"/>
        <end position="48"/>
    </location>
</feature>
<feature type="transmembrane region" description="Helical" evidence="6">
    <location>
        <begin position="197"/>
        <end position="216"/>
    </location>
</feature>
<reference evidence="8" key="1">
    <citation type="submission" date="2021-06" db="EMBL/GenBank/DDBJ databases">
        <title>Comparative genomics, transcriptomics and evolutionary studies reveal genomic signatures of adaptation to plant cell wall in hemibiotrophic fungi.</title>
        <authorList>
            <consortium name="DOE Joint Genome Institute"/>
            <person name="Baroncelli R."/>
            <person name="Diaz J.F."/>
            <person name="Benocci T."/>
            <person name="Peng M."/>
            <person name="Battaglia E."/>
            <person name="Haridas S."/>
            <person name="Andreopoulos W."/>
            <person name="Labutti K."/>
            <person name="Pangilinan J."/>
            <person name="Floch G.L."/>
            <person name="Makela M.R."/>
            <person name="Henrissat B."/>
            <person name="Grigoriev I.V."/>
            <person name="Crouch J.A."/>
            <person name="De Vries R.P."/>
            <person name="Sukno S.A."/>
            <person name="Thon M.R."/>
        </authorList>
    </citation>
    <scope>NUCLEOTIDE SEQUENCE</scope>
    <source>
        <strain evidence="8">CBS 193.32</strain>
    </source>
</reference>
<dbReference type="InterPro" id="IPR049326">
    <property type="entry name" value="Rhodopsin_dom_fungi"/>
</dbReference>
<dbReference type="Pfam" id="PF20684">
    <property type="entry name" value="Fung_rhodopsin"/>
    <property type="match status" value="1"/>
</dbReference>
<comment type="subcellular location">
    <subcellularLocation>
        <location evidence="1">Membrane</location>
        <topology evidence="1">Multi-pass membrane protein</topology>
    </subcellularLocation>
</comment>
<feature type="transmembrane region" description="Helical" evidence="6">
    <location>
        <begin position="60"/>
        <end position="83"/>
    </location>
</feature>
<dbReference type="RefSeq" id="XP_060429562.1">
    <property type="nucleotide sequence ID" value="XM_060574947.1"/>
</dbReference>
<dbReference type="EMBL" id="JAHMHR010000021">
    <property type="protein sequence ID" value="KAK1675559.1"/>
    <property type="molecule type" value="Genomic_DNA"/>
</dbReference>
<evidence type="ECO:0000256" key="4">
    <source>
        <dbReference type="ARBA" id="ARBA00023136"/>
    </source>
</evidence>
<dbReference type="PANTHER" id="PTHR33048:SF47">
    <property type="entry name" value="INTEGRAL MEMBRANE PROTEIN-RELATED"/>
    <property type="match status" value="1"/>
</dbReference>
<dbReference type="AlphaFoldDB" id="A0AAJ0AKH8"/>